<dbReference type="Gene3D" id="2.40.10.170">
    <property type="match status" value="1"/>
</dbReference>
<comment type="similarity">
    <text evidence="1">Belongs to the ATPase alpha/beta chains family.</text>
</comment>
<evidence type="ECO:0000313" key="5">
    <source>
        <dbReference type="EMBL" id="MQL72135.1"/>
    </source>
</evidence>
<sequence>MKINPTTSSPMVSTLEEKNLGRIAQIIGPVLDVAFPPSKMPNIYNALVVVEGGDSAQAEILPEYIFV</sequence>
<dbReference type="Proteomes" id="UP000652761">
    <property type="component" value="Unassembled WGS sequence"/>
</dbReference>
<protein>
    <recommendedName>
        <fullName evidence="4">ATPase F1/V1/A1 complex alpha/beta subunit N-terminal domain-containing protein</fullName>
    </recommendedName>
</protein>
<comment type="caution">
    <text evidence="5">The sequence shown here is derived from an EMBL/GenBank/DDBJ whole genome shotgun (WGS) entry which is preliminary data.</text>
</comment>
<keyword evidence="3" id="KW-0406">Ion transport</keyword>
<dbReference type="SUPFAM" id="SSF50615">
    <property type="entry name" value="N-terminal domain of alpha and beta subunits of F1 ATP synthase"/>
    <property type="match status" value="1"/>
</dbReference>
<reference evidence="5" key="1">
    <citation type="submission" date="2017-07" db="EMBL/GenBank/DDBJ databases">
        <title>Taro Niue Genome Assembly and Annotation.</title>
        <authorList>
            <person name="Atibalentja N."/>
            <person name="Keating K."/>
            <person name="Fields C.J."/>
        </authorList>
    </citation>
    <scope>NUCLEOTIDE SEQUENCE</scope>
    <source>
        <strain evidence="5">Niue_2</strain>
        <tissue evidence="5">Leaf</tissue>
    </source>
</reference>
<accession>A0A843TM36</accession>
<keyword evidence="3" id="KW-0375">Hydrogen ion transport</keyword>
<dbReference type="OrthoDB" id="772954at2759"/>
<keyword evidence="2" id="KW-0813">Transport</keyword>
<evidence type="ECO:0000256" key="1">
    <source>
        <dbReference type="ARBA" id="ARBA00008936"/>
    </source>
</evidence>
<evidence type="ECO:0000259" key="4">
    <source>
        <dbReference type="Pfam" id="PF02874"/>
    </source>
</evidence>
<keyword evidence="6" id="KW-1185">Reference proteome</keyword>
<dbReference type="GO" id="GO:1902600">
    <property type="term" value="P:proton transmembrane transport"/>
    <property type="evidence" value="ECO:0007669"/>
    <property type="project" value="UniProtKB-KW"/>
</dbReference>
<dbReference type="EMBL" id="NMUH01000120">
    <property type="protein sequence ID" value="MQL72135.1"/>
    <property type="molecule type" value="Genomic_DNA"/>
</dbReference>
<evidence type="ECO:0000313" key="6">
    <source>
        <dbReference type="Proteomes" id="UP000652761"/>
    </source>
</evidence>
<evidence type="ECO:0000256" key="3">
    <source>
        <dbReference type="ARBA" id="ARBA00022781"/>
    </source>
</evidence>
<dbReference type="Pfam" id="PF02874">
    <property type="entry name" value="ATP-synt_ab_N"/>
    <property type="match status" value="1"/>
</dbReference>
<dbReference type="AlphaFoldDB" id="A0A843TM36"/>
<proteinExistence type="inferred from homology"/>
<organism evidence="5 6">
    <name type="scientific">Colocasia esculenta</name>
    <name type="common">Wild taro</name>
    <name type="synonym">Arum esculentum</name>
    <dbReference type="NCBI Taxonomy" id="4460"/>
    <lineage>
        <taxon>Eukaryota</taxon>
        <taxon>Viridiplantae</taxon>
        <taxon>Streptophyta</taxon>
        <taxon>Embryophyta</taxon>
        <taxon>Tracheophyta</taxon>
        <taxon>Spermatophyta</taxon>
        <taxon>Magnoliopsida</taxon>
        <taxon>Liliopsida</taxon>
        <taxon>Araceae</taxon>
        <taxon>Aroideae</taxon>
        <taxon>Colocasieae</taxon>
        <taxon>Colocasia</taxon>
    </lineage>
</organism>
<name>A0A843TM36_COLES</name>
<gene>
    <name evidence="5" type="ORF">Taro_004453</name>
</gene>
<evidence type="ECO:0000256" key="2">
    <source>
        <dbReference type="ARBA" id="ARBA00022448"/>
    </source>
</evidence>
<dbReference type="InterPro" id="IPR036121">
    <property type="entry name" value="ATPase_F1/V1/A1_a/bsu_N_sf"/>
</dbReference>
<dbReference type="GO" id="GO:0046034">
    <property type="term" value="P:ATP metabolic process"/>
    <property type="evidence" value="ECO:0007669"/>
    <property type="project" value="InterPro"/>
</dbReference>
<feature type="domain" description="ATPase F1/V1/A1 complex alpha/beta subunit N-terminal" evidence="4">
    <location>
        <begin position="23"/>
        <end position="61"/>
    </location>
</feature>
<dbReference type="InterPro" id="IPR004100">
    <property type="entry name" value="ATPase_F1/V1/A1_a/bsu_N"/>
</dbReference>